<evidence type="ECO:0000313" key="7">
    <source>
        <dbReference type="Proteomes" id="UP000051804"/>
    </source>
</evidence>
<dbReference type="GO" id="GO:0003677">
    <property type="term" value="F:DNA binding"/>
    <property type="evidence" value="ECO:0007669"/>
    <property type="project" value="UniProtKB-KW"/>
</dbReference>
<dbReference type="PANTHER" id="PTHR30204:SF69">
    <property type="entry name" value="MERR-FAMILY TRANSCRIPTIONAL REGULATOR"/>
    <property type="match status" value="1"/>
</dbReference>
<keyword evidence="1" id="KW-0678">Repressor</keyword>
<evidence type="ECO:0000259" key="5">
    <source>
        <dbReference type="PROSITE" id="PS50937"/>
    </source>
</evidence>
<name>A0A0R1K4D3_9LACO</name>
<dbReference type="PROSITE" id="PS50937">
    <property type="entry name" value="HTH_MERR_2"/>
    <property type="match status" value="1"/>
</dbReference>
<dbReference type="Gene3D" id="1.10.1660.10">
    <property type="match status" value="1"/>
</dbReference>
<dbReference type="AlphaFoldDB" id="A0A0R1K4D3"/>
<sequence length="266" mass="29218">MLKISEMAKLANTTRRTLIFYDEQGVFQPVKKSASGYRYYDYNQVYALLTILGLRDVGLSLAQIKAIQAGSQQSQPELQQALSKITGQLTQLQHIQAILAQRLAAQTAAAPPQPYQPVVTALPAATYWCSRKAVDCTEAEIATLFAEFYRELGAAALLDTETSGFITDLPVTNPGGYMAASFRILKATTHHADEPYIPQLERPAGRYVRVWVENTQAGIDRGLRALQAYCQAQALQPQPVLWQLNAGDALVTHGATKFGWLAYALA</sequence>
<dbReference type="EMBL" id="AZDJ01000001">
    <property type="protein sequence ID" value="KRK74119.1"/>
    <property type="molecule type" value="Genomic_DNA"/>
</dbReference>
<keyword evidence="7" id="KW-1185">Reference proteome</keyword>
<feature type="domain" description="HTH merR-type" evidence="5">
    <location>
        <begin position="1"/>
        <end position="70"/>
    </location>
</feature>
<dbReference type="GO" id="GO:0003700">
    <property type="term" value="F:DNA-binding transcription factor activity"/>
    <property type="evidence" value="ECO:0007669"/>
    <property type="project" value="InterPro"/>
</dbReference>
<keyword evidence="4" id="KW-0804">Transcription</keyword>
<dbReference type="Proteomes" id="UP000051804">
    <property type="component" value="Unassembled WGS sequence"/>
</dbReference>
<dbReference type="SMART" id="SM00422">
    <property type="entry name" value="HTH_MERR"/>
    <property type="match status" value="1"/>
</dbReference>
<dbReference type="Pfam" id="PF13411">
    <property type="entry name" value="MerR_1"/>
    <property type="match status" value="1"/>
</dbReference>
<dbReference type="OrthoDB" id="9814833at2"/>
<dbReference type="InterPro" id="IPR047057">
    <property type="entry name" value="MerR_fam"/>
</dbReference>
<dbReference type="PANTHER" id="PTHR30204">
    <property type="entry name" value="REDOX-CYCLING DRUG-SENSING TRANSCRIPTIONAL ACTIVATOR SOXR"/>
    <property type="match status" value="1"/>
</dbReference>
<keyword evidence="3" id="KW-0238">DNA-binding</keyword>
<comment type="caution">
    <text evidence="6">The sequence shown here is derived from an EMBL/GenBank/DDBJ whole genome shotgun (WGS) entry which is preliminary data.</text>
</comment>
<evidence type="ECO:0000256" key="1">
    <source>
        <dbReference type="ARBA" id="ARBA00022491"/>
    </source>
</evidence>
<dbReference type="InterPro" id="IPR000551">
    <property type="entry name" value="MerR-type_HTH_dom"/>
</dbReference>
<reference evidence="6 7" key="1">
    <citation type="journal article" date="2015" name="Genome Announc.">
        <title>Expanding the biotechnology potential of lactobacilli through comparative genomics of 213 strains and associated genera.</title>
        <authorList>
            <person name="Sun Z."/>
            <person name="Harris H.M."/>
            <person name="McCann A."/>
            <person name="Guo C."/>
            <person name="Argimon S."/>
            <person name="Zhang W."/>
            <person name="Yang X."/>
            <person name="Jeffery I.B."/>
            <person name="Cooney J.C."/>
            <person name="Kagawa T.F."/>
            <person name="Liu W."/>
            <person name="Song Y."/>
            <person name="Salvetti E."/>
            <person name="Wrobel A."/>
            <person name="Rasinkangas P."/>
            <person name="Parkhill J."/>
            <person name="Rea M.C."/>
            <person name="O'Sullivan O."/>
            <person name="Ritari J."/>
            <person name="Douillard F.P."/>
            <person name="Paul Ross R."/>
            <person name="Yang R."/>
            <person name="Briner A.E."/>
            <person name="Felis G.E."/>
            <person name="de Vos W.M."/>
            <person name="Barrangou R."/>
            <person name="Klaenhammer T.R."/>
            <person name="Caufield P.W."/>
            <person name="Cui Y."/>
            <person name="Zhang H."/>
            <person name="O'Toole P.W."/>
        </authorList>
    </citation>
    <scope>NUCLEOTIDE SEQUENCE [LARGE SCALE GENOMIC DNA]</scope>
    <source>
        <strain evidence="6 7">JCM 17158</strain>
    </source>
</reference>
<keyword evidence="2" id="KW-0805">Transcription regulation</keyword>
<dbReference type="RefSeq" id="WP_056949781.1">
    <property type="nucleotide sequence ID" value="NZ_AZDJ01000001.1"/>
</dbReference>
<evidence type="ECO:0000313" key="6">
    <source>
        <dbReference type="EMBL" id="KRK74119.1"/>
    </source>
</evidence>
<proteinExistence type="predicted"/>
<organism evidence="6 7">
    <name type="scientific">Lacticaseibacillus nasuensis JCM 17158</name>
    <dbReference type="NCBI Taxonomy" id="1291734"/>
    <lineage>
        <taxon>Bacteria</taxon>
        <taxon>Bacillati</taxon>
        <taxon>Bacillota</taxon>
        <taxon>Bacilli</taxon>
        <taxon>Lactobacillales</taxon>
        <taxon>Lactobacillaceae</taxon>
        <taxon>Lacticaseibacillus</taxon>
    </lineage>
</organism>
<dbReference type="InterPro" id="IPR009061">
    <property type="entry name" value="DNA-bd_dom_put_sf"/>
</dbReference>
<dbReference type="STRING" id="1291734.FD02_GL000712"/>
<evidence type="ECO:0000256" key="4">
    <source>
        <dbReference type="ARBA" id="ARBA00023163"/>
    </source>
</evidence>
<evidence type="ECO:0000256" key="3">
    <source>
        <dbReference type="ARBA" id="ARBA00023125"/>
    </source>
</evidence>
<evidence type="ECO:0000256" key="2">
    <source>
        <dbReference type="ARBA" id="ARBA00023015"/>
    </source>
</evidence>
<protein>
    <submittedName>
        <fullName evidence="6">Transcriptional regulator</fullName>
    </submittedName>
</protein>
<dbReference type="SUPFAM" id="SSF46955">
    <property type="entry name" value="Putative DNA-binding domain"/>
    <property type="match status" value="1"/>
</dbReference>
<gene>
    <name evidence="6" type="ORF">FD02_GL000712</name>
</gene>
<dbReference type="PATRIC" id="fig|1291734.4.peg.739"/>
<accession>A0A0R1K4D3</accession>